<evidence type="ECO:0000256" key="1">
    <source>
        <dbReference type="ARBA" id="ARBA00022448"/>
    </source>
</evidence>
<proteinExistence type="predicted"/>
<dbReference type="InterPro" id="IPR003439">
    <property type="entry name" value="ABC_transporter-like_ATP-bd"/>
</dbReference>
<dbReference type="EMBL" id="UINC01002502">
    <property type="protein sequence ID" value="SUZ97369.1"/>
    <property type="molecule type" value="Genomic_DNA"/>
</dbReference>
<dbReference type="PANTHER" id="PTHR42781">
    <property type="entry name" value="SPERMIDINE/PUTRESCINE IMPORT ATP-BINDING PROTEIN POTA"/>
    <property type="match status" value="1"/>
</dbReference>
<protein>
    <recommendedName>
        <fullName evidence="6">ABC transporter domain-containing protein</fullName>
    </recommendedName>
</protein>
<dbReference type="GO" id="GO:0005524">
    <property type="term" value="F:ATP binding"/>
    <property type="evidence" value="ECO:0007669"/>
    <property type="project" value="InterPro"/>
</dbReference>
<gene>
    <name evidence="7" type="ORF">METZ01_LOCUS50223</name>
</gene>
<evidence type="ECO:0000256" key="5">
    <source>
        <dbReference type="ARBA" id="ARBA00023136"/>
    </source>
</evidence>
<dbReference type="InterPro" id="IPR027417">
    <property type="entry name" value="P-loop_NTPase"/>
</dbReference>
<name>A0A381S1U8_9ZZZZ</name>
<keyword evidence="2" id="KW-1003">Cell membrane</keyword>
<keyword evidence="3" id="KW-0997">Cell inner membrane</keyword>
<dbReference type="InterPro" id="IPR050093">
    <property type="entry name" value="ABC_SmlMolc_Importer"/>
</dbReference>
<evidence type="ECO:0000256" key="3">
    <source>
        <dbReference type="ARBA" id="ARBA00022519"/>
    </source>
</evidence>
<dbReference type="PANTHER" id="PTHR42781:SF5">
    <property type="entry name" value="PUTRESCINE TRANSPORT ATP-BINDING PROTEIN POTG"/>
    <property type="match status" value="1"/>
</dbReference>
<evidence type="ECO:0000259" key="6">
    <source>
        <dbReference type="Pfam" id="PF00005"/>
    </source>
</evidence>
<accession>A0A381S1U8</accession>
<evidence type="ECO:0000313" key="7">
    <source>
        <dbReference type="EMBL" id="SUZ97369.1"/>
    </source>
</evidence>
<feature type="non-terminal residue" evidence="7">
    <location>
        <position position="1"/>
    </location>
</feature>
<keyword evidence="1" id="KW-0813">Transport</keyword>
<reference evidence="7" key="1">
    <citation type="submission" date="2018-05" db="EMBL/GenBank/DDBJ databases">
        <authorList>
            <person name="Lanie J.A."/>
            <person name="Ng W.-L."/>
            <person name="Kazmierczak K.M."/>
            <person name="Andrzejewski T.M."/>
            <person name="Davidsen T.M."/>
            <person name="Wayne K.J."/>
            <person name="Tettelin H."/>
            <person name="Glass J.I."/>
            <person name="Rusch D."/>
            <person name="Podicherti R."/>
            <person name="Tsui H.-C.T."/>
            <person name="Winkler M.E."/>
        </authorList>
    </citation>
    <scope>NUCLEOTIDE SEQUENCE</scope>
</reference>
<evidence type="ECO:0000256" key="4">
    <source>
        <dbReference type="ARBA" id="ARBA00022967"/>
    </source>
</evidence>
<sequence>VDGVDLDISQGELFAILGGSGCGKTTLLRMLAGFETPSAGRILIDGIDMSGLAPYQRPVNMMVQSYAVFPHMTVENNVAYGLRKEGIDKARIGEQVAQILSLVQLSGYEKRKPHQLSG</sequence>
<dbReference type="AlphaFoldDB" id="A0A381S1U8"/>
<dbReference type="SUPFAM" id="SSF52540">
    <property type="entry name" value="P-loop containing nucleoside triphosphate hydrolases"/>
    <property type="match status" value="1"/>
</dbReference>
<dbReference type="GO" id="GO:0016887">
    <property type="term" value="F:ATP hydrolysis activity"/>
    <property type="evidence" value="ECO:0007669"/>
    <property type="project" value="InterPro"/>
</dbReference>
<keyword evidence="4" id="KW-1278">Translocase</keyword>
<keyword evidence="5" id="KW-0472">Membrane</keyword>
<evidence type="ECO:0000256" key="2">
    <source>
        <dbReference type="ARBA" id="ARBA00022475"/>
    </source>
</evidence>
<dbReference type="Pfam" id="PF00005">
    <property type="entry name" value="ABC_tran"/>
    <property type="match status" value="1"/>
</dbReference>
<dbReference type="Gene3D" id="3.40.50.300">
    <property type="entry name" value="P-loop containing nucleotide triphosphate hydrolases"/>
    <property type="match status" value="1"/>
</dbReference>
<feature type="non-terminal residue" evidence="7">
    <location>
        <position position="118"/>
    </location>
</feature>
<feature type="domain" description="ABC transporter" evidence="6">
    <location>
        <begin position="2"/>
        <end position="118"/>
    </location>
</feature>
<organism evidence="7">
    <name type="scientific">marine metagenome</name>
    <dbReference type="NCBI Taxonomy" id="408172"/>
    <lineage>
        <taxon>unclassified sequences</taxon>
        <taxon>metagenomes</taxon>
        <taxon>ecological metagenomes</taxon>
    </lineage>
</organism>